<gene>
    <name evidence="4" type="ORF">DNFV4_01823</name>
</gene>
<evidence type="ECO:0000256" key="1">
    <source>
        <dbReference type="ARBA" id="ARBA00022884"/>
    </source>
</evidence>
<name>A0AA86MYI5_9BACT</name>
<feature type="domain" description="RRM" evidence="3">
    <location>
        <begin position="3"/>
        <end position="81"/>
    </location>
</feature>
<dbReference type="InterPro" id="IPR035979">
    <property type="entry name" value="RBD_domain_sf"/>
</dbReference>
<evidence type="ECO:0000259" key="3">
    <source>
        <dbReference type="PROSITE" id="PS50102"/>
    </source>
</evidence>
<proteinExistence type="predicted"/>
<evidence type="ECO:0000313" key="5">
    <source>
        <dbReference type="Proteomes" id="UP001179121"/>
    </source>
</evidence>
<dbReference type="AlphaFoldDB" id="A0AA86MYI5"/>
<dbReference type="InterPro" id="IPR012677">
    <property type="entry name" value="Nucleotide-bd_a/b_plait_sf"/>
</dbReference>
<dbReference type="KEGG" id="nti:DNFV4_01823"/>
<dbReference type="PROSITE" id="PS50102">
    <property type="entry name" value="RRM"/>
    <property type="match status" value="1"/>
</dbReference>
<dbReference type="EMBL" id="OX365700">
    <property type="protein sequence ID" value="CAI4031398.1"/>
    <property type="molecule type" value="Genomic_DNA"/>
</dbReference>
<feature type="region of interest" description="Disordered" evidence="2">
    <location>
        <begin position="76"/>
        <end position="103"/>
    </location>
</feature>
<feature type="compositionally biased region" description="Basic and acidic residues" evidence="2">
    <location>
        <begin position="93"/>
        <end position="103"/>
    </location>
</feature>
<dbReference type="Pfam" id="PF00076">
    <property type="entry name" value="RRM_1"/>
    <property type="match status" value="1"/>
</dbReference>
<protein>
    <submittedName>
        <fullName evidence="4">RNA-binding protein RbpA</fullName>
    </submittedName>
</protein>
<dbReference type="RefSeq" id="WP_289268318.1">
    <property type="nucleotide sequence ID" value="NZ_OX365700.1"/>
</dbReference>
<dbReference type="InterPro" id="IPR048289">
    <property type="entry name" value="RRM2_NsCP33-like"/>
</dbReference>
<accession>A0AA86MYI5</accession>
<dbReference type="PANTHER" id="PTHR48027">
    <property type="entry name" value="HETEROGENEOUS NUCLEAR RIBONUCLEOPROTEIN 87F-RELATED"/>
    <property type="match status" value="1"/>
</dbReference>
<organism evidence="4 5">
    <name type="scientific">Nitrospira tepida</name>
    <dbReference type="NCBI Taxonomy" id="2973512"/>
    <lineage>
        <taxon>Bacteria</taxon>
        <taxon>Pseudomonadati</taxon>
        <taxon>Nitrospirota</taxon>
        <taxon>Nitrospiria</taxon>
        <taxon>Nitrospirales</taxon>
        <taxon>Nitrospiraceae</taxon>
        <taxon>Nitrospira</taxon>
    </lineage>
</organism>
<dbReference type="SMART" id="SM00360">
    <property type="entry name" value="RRM"/>
    <property type="match status" value="1"/>
</dbReference>
<dbReference type="Proteomes" id="UP001179121">
    <property type="component" value="Chromosome"/>
</dbReference>
<sequence>MGTKIYVGGLPYSTTEAQLNDLFAAHGTVQSARIITDKFTGQSRGFGFVEMGSAEEAKKAITALNGTQFEGRTLTVNEAKPQEPRSGGGGGRGGDRGGRGGRW</sequence>
<reference evidence="4" key="1">
    <citation type="submission" date="2022-10" db="EMBL/GenBank/DDBJ databases">
        <authorList>
            <person name="Koch H."/>
        </authorList>
    </citation>
    <scope>NUCLEOTIDE SEQUENCE</scope>
    <source>
        <strain evidence="4">DNF</strain>
    </source>
</reference>
<keyword evidence="5" id="KW-1185">Reference proteome</keyword>
<dbReference type="InterPro" id="IPR000504">
    <property type="entry name" value="RRM_dom"/>
</dbReference>
<evidence type="ECO:0000313" key="4">
    <source>
        <dbReference type="EMBL" id="CAI4031398.1"/>
    </source>
</evidence>
<dbReference type="InterPro" id="IPR052462">
    <property type="entry name" value="SLIRP/GR-RBP-like"/>
</dbReference>
<dbReference type="CDD" id="cd21608">
    <property type="entry name" value="RRM2_NsCP33_like"/>
    <property type="match status" value="1"/>
</dbReference>
<dbReference type="Gene3D" id="3.30.70.330">
    <property type="match status" value="1"/>
</dbReference>
<dbReference type="SUPFAM" id="SSF54928">
    <property type="entry name" value="RNA-binding domain, RBD"/>
    <property type="match status" value="1"/>
</dbReference>
<dbReference type="GO" id="GO:0003723">
    <property type="term" value="F:RNA binding"/>
    <property type="evidence" value="ECO:0007669"/>
    <property type="project" value="UniProtKB-KW"/>
</dbReference>
<evidence type="ECO:0000256" key="2">
    <source>
        <dbReference type="SAM" id="MobiDB-lite"/>
    </source>
</evidence>
<keyword evidence="1" id="KW-0694">RNA-binding</keyword>